<dbReference type="PANTHER" id="PTHR33096">
    <property type="entry name" value="CXC2 DOMAIN-CONTAINING PROTEIN"/>
    <property type="match status" value="1"/>
</dbReference>
<dbReference type="PANTHER" id="PTHR33096:SF1">
    <property type="entry name" value="CXC1-LIKE CYSTEINE CLUSTER ASSOCIATED WITH KDZ TRANSPOSASES DOMAIN-CONTAINING PROTEIN"/>
    <property type="match status" value="1"/>
</dbReference>
<evidence type="ECO:0000313" key="2">
    <source>
        <dbReference type="Proteomes" id="UP001152795"/>
    </source>
</evidence>
<gene>
    <name evidence="1" type="ORF">PACLA_8A027341</name>
</gene>
<accession>A0A6S7FYD2</accession>
<dbReference type="EMBL" id="CACRXK020000360">
    <property type="protein sequence ID" value="CAB3981182.1"/>
    <property type="molecule type" value="Genomic_DNA"/>
</dbReference>
<dbReference type="Proteomes" id="UP001152795">
    <property type="component" value="Unassembled WGS sequence"/>
</dbReference>
<dbReference type="Pfam" id="PF18758">
    <property type="entry name" value="KDZ"/>
    <property type="match status" value="1"/>
</dbReference>
<comment type="caution">
    <text evidence="1">The sequence shown here is derived from an EMBL/GenBank/DDBJ whole genome shotgun (WGS) entry which is preliminary data.</text>
</comment>
<dbReference type="OrthoDB" id="5988288at2759"/>
<sequence>MIFRHFRFDLHALKDICPERDGENVCPACPKENGVSFESLDALFGLPRKKSSGSSVLEPVRSGVLFADQQVVDNFVNSYQDKSSDSDCNNFLAGNALRSSQRFAGLDETGIFGRACRHEFPKAFVNLKHGGRISYAVWLINDMVSKAEGTDISYNVLYDISCILHRQLQNSAEFSDILNHIKFAIPIFHVYGHKAQCQIMYSPRRVSGFGLTDGEVMERLWSYLRGFASITKEMSPSRRVDALTDCLLHYGRQSKSKLGERLRRRMVRAMELQKTAIETFNELVDTIPDFDISQIDMWLAEEKEYFSHKHTGDEAELVERLELWKEQYFGKLQRYYCLRDESALQGSGDDNNIVEETSKLVILKFILAKLDKVLVETERKYQIVRWKRSNPEYLHFKLLYHRIRLESLDSDLTLSAREYKFMTELKKKYAGNGQAIAKRIERGIKKNTKTIRRCLKERENVCKTLNELDDTTQYGSYTFNDVVASLLFEQRRMSRTDDDGAVASQPFRQQILDCHHLGERCSEEIGLLETEMKNVVEFYVNDIKILQNVETDLFSMGDIAVVRQEQERQKIRLGILMSNFQQFSNVQELVGDEVLTSYAITDDLGSYDSDSDIIDNDSDDDMATAF</sequence>
<dbReference type="InterPro" id="IPR040521">
    <property type="entry name" value="KDZ"/>
</dbReference>
<name>A0A6S7FYD2_PARCT</name>
<protein>
    <submittedName>
        <fullName evidence="1">Uncharacterized protein</fullName>
    </submittedName>
</protein>
<reference evidence="1" key="1">
    <citation type="submission" date="2020-04" db="EMBL/GenBank/DDBJ databases">
        <authorList>
            <person name="Alioto T."/>
            <person name="Alioto T."/>
            <person name="Gomez Garrido J."/>
        </authorList>
    </citation>
    <scope>NUCLEOTIDE SEQUENCE</scope>
    <source>
        <strain evidence="1">A484AB</strain>
    </source>
</reference>
<keyword evidence="2" id="KW-1185">Reference proteome</keyword>
<proteinExistence type="predicted"/>
<organism evidence="1 2">
    <name type="scientific">Paramuricea clavata</name>
    <name type="common">Red gorgonian</name>
    <name type="synonym">Violescent sea-whip</name>
    <dbReference type="NCBI Taxonomy" id="317549"/>
    <lineage>
        <taxon>Eukaryota</taxon>
        <taxon>Metazoa</taxon>
        <taxon>Cnidaria</taxon>
        <taxon>Anthozoa</taxon>
        <taxon>Octocorallia</taxon>
        <taxon>Malacalcyonacea</taxon>
        <taxon>Plexauridae</taxon>
        <taxon>Paramuricea</taxon>
    </lineage>
</organism>
<evidence type="ECO:0000313" key="1">
    <source>
        <dbReference type="EMBL" id="CAB3981182.1"/>
    </source>
</evidence>
<dbReference type="AlphaFoldDB" id="A0A6S7FYD2"/>